<gene>
    <name evidence="2" type="ORF">NVS89_05180</name>
</gene>
<dbReference type="InterPro" id="IPR029058">
    <property type="entry name" value="AB_hydrolase_fold"/>
</dbReference>
<name>A0A9X2T194_9HYPH</name>
<dbReference type="RefSeq" id="WP_258731434.1">
    <property type="nucleotide sequence ID" value="NZ_JANTHZ010000001.1"/>
</dbReference>
<proteinExistence type="predicted"/>
<organism evidence="2 3">
    <name type="scientific">Ancylobacter mangrovi</name>
    <dbReference type="NCBI Taxonomy" id="2972472"/>
    <lineage>
        <taxon>Bacteria</taxon>
        <taxon>Pseudomonadati</taxon>
        <taxon>Pseudomonadota</taxon>
        <taxon>Alphaproteobacteria</taxon>
        <taxon>Hyphomicrobiales</taxon>
        <taxon>Xanthobacteraceae</taxon>
        <taxon>Ancylobacter</taxon>
    </lineage>
</organism>
<dbReference type="Proteomes" id="UP001151088">
    <property type="component" value="Unassembled WGS sequence"/>
</dbReference>
<dbReference type="PANTHER" id="PTHR43329">
    <property type="entry name" value="EPOXIDE HYDROLASE"/>
    <property type="match status" value="1"/>
</dbReference>
<reference evidence="2" key="1">
    <citation type="submission" date="2022-08" db="EMBL/GenBank/DDBJ databases">
        <authorList>
            <person name="Li F."/>
        </authorList>
    </citation>
    <scope>NUCLEOTIDE SEQUENCE</scope>
    <source>
        <strain evidence="2">MQZ15Z-1</strain>
    </source>
</reference>
<dbReference type="GO" id="GO:0016787">
    <property type="term" value="F:hydrolase activity"/>
    <property type="evidence" value="ECO:0007669"/>
    <property type="project" value="UniProtKB-KW"/>
</dbReference>
<accession>A0A9X2T194</accession>
<dbReference type="SUPFAM" id="SSF53474">
    <property type="entry name" value="alpha/beta-Hydrolases"/>
    <property type="match status" value="1"/>
</dbReference>
<evidence type="ECO:0000259" key="1">
    <source>
        <dbReference type="Pfam" id="PF00561"/>
    </source>
</evidence>
<keyword evidence="2" id="KW-0378">Hydrolase</keyword>
<sequence>MFEGFADTFIDTSGARIRVRHGGEGPPLLLLHGNPQTHVCWHKIANELAEDYHVVAADLRGYGDSSAPEPDADCANYSFRAMAQDQIEVMRALGHERFFLAGHDRGGRTAHRMMQDHPEAVAKCAILDILPSRHVWHNASRAWALKSWHWVFMPQTGGLPEAMMAAVPPEQFLTKMMVLPGNTRSVFDEEAWAEYVRCFTPKMIMASCADYRACATVDLDMDDADFGRKVEVPLMVMWGVRSHTQAVFDDALAVWRDYATHVEGGPVVSGHFIPEEVPEETLARFRAFFV</sequence>
<comment type="caution">
    <text evidence="2">The sequence shown here is derived from an EMBL/GenBank/DDBJ whole genome shotgun (WGS) entry which is preliminary data.</text>
</comment>
<dbReference type="Gene3D" id="3.40.50.1820">
    <property type="entry name" value="alpha/beta hydrolase"/>
    <property type="match status" value="1"/>
</dbReference>
<feature type="domain" description="AB hydrolase-1" evidence="1">
    <location>
        <begin position="26"/>
        <end position="145"/>
    </location>
</feature>
<keyword evidence="3" id="KW-1185">Reference proteome</keyword>
<dbReference type="PRINTS" id="PR00111">
    <property type="entry name" value="ABHYDROLASE"/>
</dbReference>
<evidence type="ECO:0000313" key="2">
    <source>
        <dbReference type="EMBL" id="MCS0494482.1"/>
    </source>
</evidence>
<dbReference type="AlphaFoldDB" id="A0A9X2T194"/>
<evidence type="ECO:0000313" key="3">
    <source>
        <dbReference type="Proteomes" id="UP001151088"/>
    </source>
</evidence>
<dbReference type="EMBL" id="JANTHZ010000001">
    <property type="protein sequence ID" value="MCS0494482.1"/>
    <property type="molecule type" value="Genomic_DNA"/>
</dbReference>
<dbReference type="InterPro" id="IPR000073">
    <property type="entry name" value="AB_hydrolase_1"/>
</dbReference>
<dbReference type="Pfam" id="PF00561">
    <property type="entry name" value="Abhydrolase_1"/>
    <property type="match status" value="1"/>
</dbReference>
<protein>
    <submittedName>
        <fullName evidence="2">Alpha/beta hydrolase</fullName>
    </submittedName>
</protein>